<dbReference type="AlphaFoldDB" id="A0A919THJ5"/>
<proteinExistence type="predicted"/>
<dbReference type="EMBL" id="BOQN01000083">
    <property type="protein sequence ID" value="GIM94510.1"/>
    <property type="molecule type" value="Genomic_DNA"/>
</dbReference>
<comment type="caution">
    <text evidence="2">The sequence shown here is derived from an EMBL/GenBank/DDBJ whole genome shotgun (WGS) entry which is preliminary data.</text>
</comment>
<evidence type="ECO:0000256" key="1">
    <source>
        <dbReference type="SAM" id="MobiDB-lite"/>
    </source>
</evidence>
<dbReference type="Proteomes" id="UP000677082">
    <property type="component" value="Unassembled WGS sequence"/>
</dbReference>
<evidence type="ECO:0000313" key="2">
    <source>
        <dbReference type="EMBL" id="GIM94510.1"/>
    </source>
</evidence>
<gene>
    <name evidence="2" type="ORF">Ato02nite_063030</name>
</gene>
<accession>A0A919THJ5</accession>
<feature type="region of interest" description="Disordered" evidence="1">
    <location>
        <begin position="1"/>
        <end position="20"/>
    </location>
</feature>
<reference evidence="2 3" key="1">
    <citation type="submission" date="2021-03" db="EMBL/GenBank/DDBJ databases">
        <title>Whole genome shotgun sequence of Actinoplanes toevensis NBRC 105298.</title>
        <authorList>
            <person name="Komaki H."/>
            <person name="Tamura T."/>
        </authorList>
    </citation>
    <scope>NUCLEOTIDE SEQUENCE [LARGE SCALE GENOMIC DNA]</scope>
    <source>
        <strain evidence="2 3">NBRC 105298</strain>
    </source>
</reference>
<keyword evidence="3" id="KW-1185">Reference proteome</keyword>
<organism evidence="2 3">
    <name type="scientific">Paractinoplanes toevensis</name>
    <dbReference type="NCBI Taxonomy" id="571911"/>
    <lineage>
        <taxon>Bacteria</taxon>
        <taxon>Bacillati</taxon>
        <taxon>Actinomycetota</taxon>
        <taxon>Actinomycetes</taxon>
        <taxon>Micromonosporales</taxon>
        <taxon>Micromonosporaceae</taxon>
        <taxon>Paractinoplanes</taxon>
    </lineage>
</organism>
<protein>
    <submittedName>
        <fullName evidence="2">Uncharacterized protein</fullName>
    </submittedName>
</protein>
<name>A0A919THJ5_9ACTN</name>
<sequence length="133" mass="12459">MAEVSLGETEPLGDALPDGLGDAGELGTVGVGTGGLSQRHPGLVVCVVRIGLTFSGCGATGGTGTVVAGPGASAAGNAPAAWVRGELGTAATGPSPIPAFGVNVVVAAGGDGTVSAAADVSFSSDPSPFTTPR</sequence>
<feature type="compositionally biased region" description="Low complexity" evidence="1">
    <location>
        <begin position="10"/>
        <end position="20"/>
    </location>
</feature>
<evidence type="ECO:0000313" key="3">
    <source>
        <dbReference type="Proteomes" id="UP000677082"/>
    </source>
</evidence>